<evidence type="ECO:0000313" key="2">
    <source>
        <dbReference type="Proteomes" id="UP000287166"/>
    </source>
</evidence>
<evidence type="ECO:0000313" key="1">
    <source>
        <dbReference type="EMBL" id="GBE80066.1"/>
    </source>
</evidence>
<reference evidence="1 2" key="1">
    <citation type="journal article" date="2018" name="Sci. Rep.">
        <title>Genome sequence of the cauliflower mushroom Sparassis crispa (Hanabiratake) and its association with beneficial usage.</title>
        <authorList>
            <person name="Kiyama R."/>
            <person name="Furutani Y."/>
            <person name="Kawaguchi K."/>
            <person name="Nakanishi T."/>
        </authorList>
    </citation>
    <scope>NUCLEOTIDE SEQUENCE [LARGE SCALE GENOMIC DNA]</scope>
</reference>
<dbReference type="GeneID" id="38776983"/>
<accession>A0A401GD05</accession>
<gene>
    <name evidence="1" type="ORF">SCP_0212690</name>
</gene>
<organism evidence="1 2">
    <name type="scientific">Sparassis crispa</name>
    <dbReference type="NCBI Taxonomy" id="139825"/>
    <lineage>
        <taxon>Eukaryota</taxon>
        <taxon>Fungi</taxon>
        <taxon>Dikarya</taxon>
        <taxon>Basidiomycota</taxon>
        <taxon>Agaricomycotina</taxon>
        <taxon>Agaricomycetes</taxon>
        <taxon>Polyporales</taxon>
        <taxon>Sparassidaceae</taxon>
        <taxon>Sparassis</taxon>
    </lineage>
</organism>
<dbReference type="EMBL" id="BFAD01000002">
    <property type="protein sequence ID" value="GBE80066.1"/>
    <property type="molecule type" value="Genomic_DNA"/>
</dbReference>
<dbReference type="AlphaFoldDB" id="A0A401GD05"/>
<sequence length="105" mass="11257">MTETWGPSKAQLTAAAAYEVTGSWDDEGDGIRSVNAALDANDEDEVSFDEATDPEDDGELLDAAEGAALTDAYHPSAVDFDSDSLFDDGVMRMVSQSSRKRVLHL</sequence>
<dbReference type="RefSeq" id="XP_027610979.1">
    <property type="nucleotide sequence ID" value="XM_027755178.1"/>
</dbReference>
<dbReference type="InParanoid" id="A0A401GD05"/>
<name>A0A401GD05_9APHY</name>
<dbReference type="Proteomes" id="UP000287166">
    <property type="component" value="Unassembled WGS sequence"/>
</dbReference>
<protein>
    <submittedName>
        <fullName evidence="1">Uncharacterized protein</fullName>
    </submittedName>
</protein>
<comment type="caution">
    <text evidence="1">The sequence shown here is derived from an EMBL/GenBank/DDBJ whole genome shotgun (WGS) entry which is preliminary data.</text>
</comment>
<proteinExistence type="predicted"/>
<keyword evidence="2" id="KW-1185">Reference proteome</keyword>